<protein>
    <submittedName>
        <fullName evidence="1">Uncharacterized protein</fullName>
    </submittedName>
</protein>
<dbReference type="STRING" id="1792845.BC343_16685"/>
<gene>
    <name evidence="1" type="ORF">BC343_16685</name>
</gene>
<comment type="caution">
    <text evidence="1">The sequence shown here is derived from an EMBL/GenBank/DDBJ whole genome shotgun (WGS) entry which is preliminary data.</text>
</comment>
<keyword evidence="2" id="KW-1185">Reference proteome</keyword>
<organism evidence="1 2">
    <name type="scientific">Mucilaginibacter pedocola</name>
    <dbReference type="NCBI Taxonomy" id="1792845"/>
    <lineage>
        <taxon>Bacteria</taxon>
        <taxon>Pseudomonadati</taxon>
        <taxon>Bacteroidota</taxon>
        <taxon>Sphingobacteriia</taxon>
        <taxon>Sphingobacteriales</taxon>
        <taxon>Sphingobacteriaceae</taxon>
        <taxon>Mucilaginibacter</taxon>
    </lineage>
</organism>
<dbReference type="OrthoDB" id="680835at2"/>
<dbReference type="Proteomes" id="UP000189739">
    <property type="component" value="Unassembled WGS sequence"/>
</dbReference>
<proteinExistence type="predicted"/>
<dbReference type="EMBL" id="MBTF01000037">
    <property type="protein sequence ID" value="OOQ57156.1"/>
    <property type="molecule type" value="Genomic_DNA"/>
</dbReference>
<evidence type="ECO:0000313" key="1">
    <source>
        <dbReference type="EMBL" id="OOQ57156.1"/>
    </source>
</evidence>
<evidence type="ECO:0000313" key="2">
    <source>
        <dbReference type="Proteomes" id="UP000189739"/>
    </source>
</evidence>
<reference evidence="1 2" key="1">
    <citation type="submission" date="2016-07" db="EMBL/GenBank/DDBJ databases">
        <title>Genomic analysis of zinc-resistant bacterium Mucilaginibacter pedocola TBZ30.</title>
        <authorList>
            <person name="Huang J."/>
            <person name="Tang J."/>
        </authorList>
    </citation>
    <scope>NUCLEOTIDE SEQUENCE [LARGE SCALE GENOMIC DNA]</scope>
    <source>
        <strain evidence="1 2">TBZ30</strain>
    </source>
</reference>
<dbReference type="AlphaFoldDB" id="A0A1S9P872"/>
<dbReference type="RefSeq" id="WP_078351030.1">
    <property type="nucleotide sequence ID" value="NZ_MBTF01000037.1"/>
</dbReference>
<accession>A0A1S9P872</accession>
<name>A0A1S9P872_9SPHI</name>
<sequence length="82" mass="9532">MNPASIQFLDEHRHIYTTLMAAGIIKHLDMATRQRMVDIIRLEFAPNYISTLWCQPCVIDLVKFAYAQYDKWLAENTGDDAQ</sequence>